<dbReference type="OrthoDB" id="694479at2759"/>
<dbReference type="InterPro" id="IPR001611">
    <property type="entry name" value="Leu-rich_rpt"/>
</dbReference>
<protein>
    <submittedName>
        <fullName evidence="2">Uncharacterized protein</fullName>
    </submittedName>
</protein>
<dbReference type="Pfam" id="PF13855">
    <property type="entry name" value="LRR_8"/>
    <property type="match status" value="1"/>
</dbReference>
<dbReference type="Gene3D" id="3.80.10.10">
    <property type="entry name" value="Ribonuclease Inhibitor"/>
    <property type="match status" value="1"/>
</dbReference>
<evidence type="ECO:0000256" key="1">
    <source>
        <dbReference type="SAM" id="Coils"/>
    </source>
</evidence>
<reference evidence="2" key="2">
    <citation type="submission" date="2022-10" db="EMBL/GenBank/DDBJ databases">
        <authorList>
            <consortium name="ENA_rothamsted_submissions"/>
            <consortium name="culmorum"/>
            <person name="King R."/>
        </authorList>
    </citation>
    <scope>NUCLEOTIDE SEQUENCE</scope>
</reference>
<gene>
    <name evidence="2" type="ORF">CHIRRI_LOCUS14023</name>
</gene>
<dbReference type="Proteomes" id="UP001153620">
    <property type="component" value="Chromosome 4"/>
</dbReference>
<name>A0A9N9WYJ1_9DIPT</name>
<reference evidence="2" key="1">
    <citation type="submission" date="2022-01" db="EMBL/GenBank/DDBJ databases">
        <authorList>
            <person name="King R."/>
        </authorList>
    </citation>
    <scope>NUCLEOTIDE SEQUENCE</scope>
</reference>
<proteinExistence type="predicted"/>
<dbReference type="InterPro" id="IPR032675">
    <property type="entry name" value="LRR_dom_sf"/>
</dbReference>
<feature type="coiled-coil region" evidence="1">
    <location>
        <begin position="239"/>
        <end position="301"/>
    </location>
</feature>
<accession>A0A9N9WYJ1</accession>
<keyword evidence="1" id="KW-0175">Coiled coil</keyword>
<dbReference type="EMBL" id="OU895880">
    <property type="protein sequence ID" value="CAG9811214.1"/>
    <property type="molecule type" value="Genomic_DNA"/>
</dbReference>
<evidence type="ECO:0000313" key="3">
    <source>
        <dbReference type="Proteomes" id="UP001153620"/>
    </source>
</evidence>
<keyword evidence="3" id="KW-1185">Reference proteome</keyword>
<dbReference type="SUPFAM" id="SSF90257">
    <property type="entry name" value="Myosin rod fragments"/>
    <property type="match status" value="1"/>
</dbReference>
<dbReference type="AlphaFoldDB" id="A0A9N9WYJ1"/>
<organism evidence="2 3">
    <name type="scientific">Chironomus riparius</name>
    <dbReference type="NCBI Taxonomy" id="315576"/>
    <lineage>
        <taxon>Eukaryota</taxon>
        <taxon>Metazoa</taxon>
        <taxon>Ecdysozoa</taxon>
        <taxon>Arthropoda</taxon>
        <taxon>Hexapoda</taxon>
        <taxon>Insecta</taxon>
        <taxon>Pterygota</taxon>
        <taxon>Neoptera</taxon>
        <taxon>Endopterygota</taxon>
        <taxon>Diptera</taxon>
        <taxon>Nematocera</taxon>
        <taxon>Chironomoidea</taxon>
        <taxon>Chironomidae</taxon>
        <taxon>Chironominae</taxon>
        <taxon>Chironomus</taxon>
    </lineage>
</organism>
<dbReference type="SUPFAM" id="SSF52058">
    <property type="entry name" value="L domain-like"/>
    <property type="match status" value="1"/>
</dbReference>
<sequence length="323" mass="37854">MKLTCTYEDFTFNTGEVFYQCIIKDQEALNEEDYEFSGQHLTKKYDPDVTFVEFRDCNCPKVPQGLTKTFPNLKVLSICNSKLKDISKDDMAEYKNLQRFICDQNEVDFLPGDLFEGFKDLNYIKFTNNKLGVIEPNLLSGVHKLQYVNFKSNPSIHKFAANSQVYNRSINTTLWKLRWFLTFNFLSSDQKFIRNYALKCPDPNKAIDLLKECANGYESKMNLLDVRYDVYEERRAKDVAELKAADEKLTQRVAELEASNTKLHQEIEEMEGLRMKLSQQLEEYKKEVEKEKEGNIKLKKSMQSQIDNLVQQFQSIMFNIKSQ</sequence>
<evidence type="ECO:0000313" key="2">
    <source>
        <dbReference type="EMBL" id="CAG9811214.1"/>
    </source>
</evidence>